<dbReference type="AlphaFoldDB" id="A0A2S5ZUI3"/>
<feature type="region of interest" description="Disordered" evidence="1">
    <location>
        <begin position="1"/>
        <end position="22"/>
    </location>
</feature>
<keyword evidence="3" id="KW-1185">Reference proteome</keyword>
<reference evidence="2 3" key="1">
    <citation type="submission" date="2018-02" db="EMBL/GenBank/DDBJ databases">
        <title>8 Nocardia nova and 1 Nocardia cyriacigeorgica strain used for evolution to TMP-SMX.</title>
        <authorList>
            <person name="Mehta H."/>
            <person name="Weng J."/>
            <person name="Shamoo Y."/>
        </authorList>
    </citation>
    <scope>NUCLEOTIDE SEQUENCE [LARGE SCALE GENOMIC DNA]</scope>
    <source>
        <strain evidence="2 3">BAA2227</strain>
    </source>
</reference>
<evidence type="ECO:0000313" key="2">
    <source>
        <dbReference type="EMBL" id="PPJ18827.1"/>
    </source>
</evidence>
<proteinExistence type="predicted"/>
<gene>
    <name evidence="2" type="ORF">C5F51_35955</name>
</gene>
<comment type="caution">
    <text evidence="2">The sequence shown here is derived from an EMBL/GenBank/DDBJ whole genome shotgun (WGS) entry which is preliminary data.</text>
</comment>
<accession>A0A2S5ZUI3</accession>
<feature type="compositionally biased region" description="Basic residues" evidence="1">
    <location>
        <begin position="1"/>
        <end position="11"/>
    </location>
</feature>
<organism evidence="2 3">
    <name type="scientific">Nocardia nova</name>
    <dbReference type="NCBI Taxonomy" id="37330"/>
    <lineage>
        <taxon>Bacteria</taxon>
        <taxon>Bacillati</taxon>
        <taxon>Actinomycetota</taxon>
        <taxon>Actinomycetes</taxon>
        <taxon>Mycobacteriales</taxon>
        <taxon>Nocardiaceae</taxon>
        <taxon>Nocardia</taxon>
    </lineage>
</organism>
<name>A0A2S5ZUI3_9NOCA</name>
<evidence type="ECO:0000256" key="1">
    <source>
        <dbReference type="SAM" id="MobiDB-lite"/>
    </source>
</evidence>
<sequence length="142" mass="15314">MSPSTGKRRDHRGSGSTRSDGAAQLNAVADALADLMGELGDGHPRLCRHRAELTVAVDLEHHVYASDSRRAAAEGPEYVLAFTSLGTVALRIGVAWSWPRRTPQTNGFRKCVGWDHSHMCGVSATDIVLSREILAPRSGRIA</sequence>
<dbReference type="Proteomes" id="UP000238356">
    <property type="component" value="Unassembled WGS sequence"/>
</dbReference>
<dbReference type="EMBL" id="PSZD01000051">
    <property type="protein sequence ID" value="PPJ18827.1"/>
    <property type="molecule type" value="Genomic_DNA"/>
</dbReference>
<evidence type="ECO:0000313" key="3">
    <source>
        <dbReference type="Proteomes" id="UP000238356"/>
    </source>
</evidence>
<protein>
    <submittedName>
        <fullName evidence="2">Uncharacterized protein</fullName>
    </submittedName>
</protein>